<name>T1IVD9_STRMM</name>
<evidence type="ECO:0000256" key="4">
    <source>
        <dbReference type="ARBA" id="ARBA00023163"/>
    </source>
</evidence>
<dbReference type="eggNOG" id="KOG4304">
    <property type="taxonomic scope" value="Eukaryota"/>
</dbReference>
<dbReference type="GO" id="GO:0046983">
    <property type="term" value="F:protein dimerization activity"/>
    <property type="evidence" value="ECO:0007669"/>
    <property type="project" value="InterPro"/>
</dbReference>
<dbReference type="Gene3D" id="4.10.280.10">
    <property type="entry name" value="Helix-loop-helix DNA-binding domain"/>
    <property type="match status" value="1"/>
</dbReference>
<keyword evidence="3" id="KW-0238">DNA-binding</keyword>
<evidence type="ECO:0000256" key="5">
    <source>
        <dbReference type="ARBA" id="ARBA00023242"/>
    </source>
</evidence>
<dbReference type="EMBL" id="JH431581">
    <property type="status" value="NOT_ANNOTATED_CDS"/>
    <property type="molecule type" value="Genomic_DNA"/>
</dbReference>
<evidence type="ECO:0000259" key="6">
    <source>
        <dbReference type="PROSITE" id="PS50888"/>
    </source>
</evidence>
<dbReference type="InterPro" id="IPR011598">
    <property type="entry name" value="bHLH_dom"/>
</dbReference>
<dbReference type="PROSITE" id="PS50888">
    <property type="entry name" value="BHLH"/>
    <property type="match status" value="1"/>
</dbReference>
<dbReference type="CDD" id="cd19741">
    <property type="entry name" value="bHLH-O_ESMB_like"/>
    <property type="match status" value="1"/>
</dbReference>
<dbReference type="InterPro" id="IPR003650">
    <property type="entry name" value="Orange_dom"/>
</dbReference>
<keyword evidence="9" id="KW-1185">Reference proteome</keyword>
<accession>T1IVD9</accession>
<evidence type="ECO:0000256" key="1">
    <source>
        <dbReference type="ARBA" id="ARBA00004123"/>
    </source>
</evidence>
<reference evidence="8" key="2">
    <citation type="submission" date="2015-02" db="UniProtKB">
        <authorList>
            <consortium name="EnsemblMetazoa"/>
        </authorList>
    </citation>
    <scope>IDENTIFICATION</scope>
</reference>
<dbReference type="InterPro" id="IPR036638">
    <property type="entry name" value="HLH_DNA-bd_sf"/>
</dbReference>
<sequence length="231" mass="26177">MDTYNDVEAEINSVIAERGVTKASEYRKVIKPLLEKRRRARINNCLTELKDLLVETYKNDITEPSKLEKADILELTVRHLRELRQQQRVIVTTRRTDANDFRVGYNECASEVAACLGNMPGLDTGVRARLLTHLSKRVGMNTPITVRPSMDLIHASALTPPPSPRSCTTPICDTDSTPEHTYLIPQRTVTPPQRPSPEYTLPTGYVSLAVLMSHKESHHQQTSRAPVWRPW</sequence>
<dbReference type="GO" id="GO:1990837">
    <property type="term" value="F:sequence-specific double-stranded DNA binding"/>
    <property type="evidence" value="ECO:0007669"/>
    <property type="project" value="UniProtKB-ARBA"/>
</dbReference>
<dbReference type="EnsemblMetazoa" id="SMAR005137-RA">
    <property type="protein sequence ID" value="SMAR005137-PA"/>
    <property type="gene ID" value="SMAR005137"/>
</dbReference>
<dbReference type="InterPro" id="IPR050370">
    <property type="entry name" value="HES_HEY"/>
</dbReference>
<dbReference type="HOGENOM" id="CLU_068550_2_2_1"/>
<evidence type="ECO:0000256" key="3">
    <source>
        <dbReference type="ARBA" id="ARBA00023125"/>
    </source>
</evidence>
<keyword evidence="2" id="KW-0805">Transcription regulation</keyword>
<feature type="domain" description="Orange" evidence="7">
    <location>
        <begin position="101"/>
        <end position="134"/>
    </location>
</feature>
<dbReference type="STRING" id="126957.T1IVD9"/>
<evidence type="ECO:0000259" key="7">
    <source>
        <dbReference type="PROSITE" id="PS51054"/>
    </source>
</evidence>
<dbReference type="Pfam" id="PF07527">
    <property type="entry name" value="Hairy_orange"/>
    <property type="match status" value="1"/>
</dbReference>
<dbReference type="AlphaFoldDB" id="T1IVD9"/>
<dbReference type="Proteomes" id="UP000014500">
    <property type="component" value="Unassembled WGS sequence"/>
</dbReference>
<feature type="domain" description="BHLH" evidence="6">
    <location>
        <begin position="26"/>
        <end position="83"/>
    </location>
</feature>
<protein>
    <recommendedName>
        <fullName evidence="10">BHLH domain-containing protein</fullName>
    </recommendedName>
</protein>
<dbReference type="GO" id="GO:0006355">
    <property type="term" value="P:regulation of DNA-templated transcription"/>
    <property type="evidence" value="ECO:0007669"/>
    <property type="project" value="InterPro"/>
</dbReference>
<dbReference type="SUPFAM" id="SSF47459">
    <property type="entry name" value="HLH, helix-loop-helix DNA-binding domain"/>
    <property type="match status" value="1"/>
</dbReference>
<dbReference type="FunFam" id="4.10.280.10:FF:000009">
    <property type="entry name" value="Transcription factor HES-1"/>
    <property type="match status" value="1"/>
</dbReference>
<comment type="subcellular location">
    <subcellularLocation>
        <location evidence="1">Nucleus</location>
    </subcellularLocation>
</comment>
<dbReference type="SUPFAM" id="SSF158457">
    <property type="entry name" value="Orange domain-like"/>
    <property type="match status" value="1"/>
</dbReference>
<evidence type="ECO:0000256" key="2">
    <source>
        <dbReference type="ARBA" id="ARBA00023015"/>
    </source>
</evidence>
<reference evidence="9" key="1">
    <citation type="submission" date="2011-05" db="EMBL/GenBank/DDBJ databases">
        <authorList>
            <person name="Richards S.R."/>
            <person name="Qu J."/>
            <person name="Jiang H."/>
            <person name="Jhangiani S.N."/>
            <person name="Agravi P."/>
            <person name="Goodspeed R."/>
            <person name="Gross S."/>
            <person name="Mandapat C."/>
            <person name="Jackson L."/>
            <person name="Mathew T."/>
            <person name="Pu L."/>
            <person name="Thornton R."/>
            <person name="Saada N."/>
            <person name="Wilczek-Boney K.B."/>
            <person name="Lee S."/>
            <person name="Kovar C."/>
            <person name="Wu Y."/>
            <person name="Scherer S.E."/>
            <person name="Worley K.C."/>
            <person name="Muzny D.M."/>
            <person name="Gibbs R."/>
        </authorList>
    </citation>
    <scope>NUCLEOTIDE SEQUENCE</scope>
    <source>
        <strain evidence="9">Brora</strain>
    </source>
</reference>
<dbReference type="SMART" id="SM00353">
    <property type="entry name" value="HLH"/>
    <property type="match status" value="1"/>
</dbReference>
<dbReference type="PhylomeDB" id="T1IVD9"/>
<evidence type="ECO:0000313" key="8">
    <source>
        <dbReference type="EnsemblMetazoa" id="SMAR005137-PA"/>
    </source>
</evidence>
<proteinExistence type="predicted"/>
<dbReference type="Pfam" id="PF00010">
    <property type="entry name" value="HLH"/>
    <property type="match status" value="1"/>
</dbReference>
<keyword evidence="4" id="KW-0804">Transcription</keyword>
<evidence type="ECO:0008006" key="10">
    <source>
        <dbReference type="Google" id="ProtNLM"/>
    </source>
</evidence>
<keyword evidence="5" id="KW-0539">Nucleus</keyword>
<dbReference type="PROSITE" id="PS51054">
    <property type="entry name" value="ORANGE"/>
    <property type="match status" value="1"/>
</dbReference>
<dbReference type="GO" id="GO:0005634">
    <property type="term" value="C:nucleus"/>
    <property type="evidence" value="ECO:0007669"/>
    <property type="project" value="UniProtKB-SubCell"/>
</dbReference>
<dbReference type="Gene3D" id="6.10.250.980">
    <property type="match status" value="1"/>
</dbReference>
<dbReference type="SMART" id="SM00511">
    <property type="entry name" value="ORANGE"/>
    <property type="match status" value="1"/>
</dbReference>
<organism evidence="8 9">
    <name type="scientific">Strigamia maritima</name>
    <name type="common">European centipede</name>
    <name type="synonym">Geophilus maritimus</name>
    <dbReference type="NCBI Taxonomy" id="126957"/>
    <lineage>
        <taxon>Eukaryota</taxon>
        <taxon>Metazoa</taxon>
        <taxon>Ecdysozoa</taxon>
        <taxon>Arthropoda</taxon>
        <taxon>Myriapoda</taxon>
        <taxon>Chilopoda</taxon>
        <taxon>Pleurostigmophora</taxon>
        <taxon>Geophilomorpha</taxon>
        <taxon>Linotaeniidae</taxon>
        <taxon>Strigamia</taxon>
    </lineage>
</organism>
<evidence type="ECO:0000313" key="9">
    <source>
        <dbReference type="Proteomes" id="UP000014500"/>
    </source>
</evidence>
<dbReference type="PANTHER" id="PTHR10985">
    <property type="entry name" value="BASIC HELIX-LOOP-HELIX TRANSCRIPTION FACTOR, HES-RELATED"/>
    <property type="match status" value="1"/>
</dbReference>